<comment type="caution">
    <text evidence="1">The sequence shown here is derived from an EMBL/GenBank/DDBJ whole genome shotgun (WGS) entry which is preliminary data.</text>
</comment>
<evidence type="ECO:0000313" key="1">
    <source>
        <dbReference type="EMBL" id="RJO60526.1"/>
    </source>
</evidence>
<dbReference type="EMBL" id="QZJW01000044">
    <property type="protein sequence ID" value="RJO60526.1"/>
    <property type="molecule type" value="Genomic_DNA"/>
</dbReference>
<evidence type="ECO:0000313" key="2">
    <source>
        <dbReference type="Proteomes" id="UP000285655"/>
    </source>
</evidence>
<accession>A0A419DBJ5</accession>
<dbReference type="Proteomes" id="UP000285655">
    <property type="component" value="Unassembled WGS sequence"/>
</dbReference>
<gene>
    <name evidence="1" type="ORF">C4544_04965</name>
</gene>
<name>A0A419DBJ5_9BACT</name>
<organism evidence="1 2">
    <name type="scientific">candidate division WS5 bacterium</name>
    <dbReference type="NCBI Taxonomy" id="2093353"/>
    <lineage>
        <taxon>Bacteria</taxon>
        <taxon>candidate division WS5</taxon>
    </lineage>
</organism>
<sequence length="130" mass="14674">MTDTKTKPAVLSKSWGKGPEITIDFQKHISQAGYRIWANTSEEGLKQSFRSLEMTPENEAMVRNILEDLRDEELFRYMIIRSYSIVLILDPAPDAYQSIINKFKNAVPGEIVDDPPFDGVGTFKNGFAGD</sequence>
<reference evidence="1 2" key="1">
    <citation type="journal article" date="2017" name="ISME J.">
        <title>Energy and carbon metabolisms in a deep terrestrial subsurface fluid microbial community.</title>
        <authorList>
            <person name="Momper L."/>
            <person name="Jungbluth S.P."/>
            <person name="Lee M.D."/>
            <person name="Amend J.P."/>
        </authorList>
    </citation>
    <scope>NUCLEOTIDE SEQUENCE [LARGE SCALE GENOMIC DNA]</scope>
    <source>
        <strain evidence="1">SURF_29</strain>
    </source>
</reference>
<dbReference type="AlphaFoldDB" id="A0A419DBJ5"/>
<proteinExistence type="predicted"/>
<protein>
    <submittedName>
        <fullName evidence="1">Uncharacterized protein</fullName>
    </submittedName>
</protein>